<dbReference type="PANTHER" id="PTHR33055">
    <property type="entry name" value="TRANSPOSASE FOR INSERTION SEQUENCE ELEMENT IS1111A"/>
    <property type="match status" value="1"/>
</dbReference>
<evidence type="ECO:0000313" key="4">
    <source>
        <dbReference type="EMBL" id="ADU49597.1"/>
    </source>
</evidence>
<dbReference type="RefSeq" id="WP_013493909.1">
    <property type="nucleotide sequence ID" value="NC_014830.1"/>
</dbReference>
<sequence length="403" mass="43559">MAKVFIGVDPHKLSATIEVVDDHETVLATGRFATDRAGYAAMRKHVAAYRERVWAVEGSNGAGRPLAQRLLADGEDVVDVPAKLSARARLFDTGHNRKTEAHDAHAVAVVAVRTRGLRVLTYDVELEALRMLVARREELSRVRVQTLNRLQRLLSELIPGKRKKDLTALQAKRILASVRPRDLAGKTRKRLAAEQLTELVGIDTKIKALSKELKAMVKASGSRLMDLAGVGPIVAARTLADVGDVARFADRNRFASWTGTAPIAASSGEIVRHRLSRAGNRRMNHMIHIAATTQIRLNTPGRAYYLRKIAAGKTKAEAMRCLKRRISDALYRQLLADAQAAAPAAAETGPGGHRGASHKSSAAGSHPHTGTSDQPLPGPTPKTLPAPTPARKTNASRDLEPAS</sequence>
<dbReference type="Pfam" id="PF02371">
    <property type="entry name" value="Transposase_20"/>
    <property type="match status" value="1"/>
</dbReference>
<feature type="domain" description="Transposase IS116/IS110/IS902 C-terminal" evidence="3">
    <location>
        <begin position="222"/>
        <end position="305"/>
    </location>
</feature>
<dbReference type="GO" id="GO:0006313">
    <property type="term" value="P:DNA transposition"/>
    <property type="evidence" value="ECO:0007669"/>
    <property type="project" value="InterPro"/>
</dbReference>
<dbReference type="KEGG" id="ica:Intca_3111"/>
<name>E6SCJ3_INTC7</name>
<feature type="compositionally biased region" description="Pro residues" evidence="1">
    <location>
        <begin position="376"/>
        <end position="388"/>
    </location>
</feature>
<dbReference type="NCBIfam" id="NF033542">
    <property type="entry name" value="transpos_IS110"/>
    <property type="match status" value="1"/>
</dbReference>
<gene>
    <name evidence="4" type="ordered locus">Intca_3111</name>
</gene>
<protein>
    <submittedName>
        <fullName evidence="4">Transposase IS116/IS110/IS902 family protein</fullName>
    </submittedName>
</protein>
<dbReference type="GO" id="GO:0003677">
    <property type="term" value="F:DNA binding"/>
    <property type="evidence" value="ECO:0007669"/>
    <property type="project" value="InterPro"/>
</dbReference>
<dbReference type="OrthoDB" id="4337860at2"/>
<feature type="region of interest" description="Disordered" evidence="1">
    <location>
        <begin position="342"/>
        <end position="403"/>
    </location>
</feature>
<evidence type="ECO:0000259" key="2">
    <source>
        <dbReference type="Pfam" id="PF01548"/>
    </source>
</evidence>
<accession>E6SCJ3</accession>
<dbReference type="HOGENOM" id="CLU_052328_0_0_11"/>
<evidence type="ECO:0000256" key="1">
    <source>
        <dbReference type="SAM" id="MobiDB-lite"/>
    </source>
</evidence>
<proteinExistence type="predicted"/>
<dbReference type="STRING" id="710696.Intca_3111"/>
<keyword evidence="5" id="KW-1185">Reference proteome</keyword>
<dbReference type="InterPro" id="IPR002525">
    <property type="entry name" value="Transp_IS110-like_N"/>
</dbReference>
<feature type="domain" description="Transposase IS110-like N-terminal" evidence="2">
    <location>
        <begin position="6"/>
        <end position="159"/>
    </location>
</feature>
<dbReference type="AlphaFoldDB" id="E6SCJ3"/>
<organism evidence="4 5">
    <name type="scientific">Intrasporangium calvum (strain ATCC 23552 / DSM 43043 / JCM 3097 / NBRC 12989 / NCIMB 10167 / NRRL B-3866 / 7 KIP)</name>
    <dbReference type="NCBI Taxonomy" id="710696"/>
    <lineage>
        <taxon>Bacteria</taxon>
        <taxon>Bacillati</taxon>
        <taxon>Actinomycetota</taxon>
        <taxon>Actinomycetes</taxon>
        <taxon>Micrococcales</taxon>
        <taxon>Intrasporangiaceae</taxon>
        <taxon>Intrasporangium</taxon>
    </lineage>
</organism>
<dbReference type="EMBL" id="CP002343">
    <property type="protein sequence ID" value="ADU49597.1"/>
    <property type="molecule type" value="Genomic_DNA"/>
</dbReference>
<evidence type="ECO:0000313" key="5">
    <source>
        <dbReference type="Proteomes" id="UP000008914"/>
    </source>
</evidence>
<evidence type="ECO:0000259" key="3">
    <source>
        <dbReference type="Pfam" id="PF02371"/>
    </source>
</evidence>
<dbReference type="InterPro" id="IPR003346">
    <property type="entry name" value="Transposase_20"/>
</dbReference>
<dbReference type="PANTHER" id="PTHR33055:SF16">
    <property type="entry name" value="TRANSPOSASE FOR INSERTION SEQUENCE ELEMENT IS1547"/>
    <property type="match status" value="1"/>
</dbReference>
<dbReference type="eggNOG" id="COG3547">
    <property type="taxonomic scope" value="Bacteria"/>
</dbReference>
<reference evidence="4 5" key="1">
    <citation type="journal article" date="2010" name="Stand. Genomic Sci.">
        <title>Complete genome sequence of Intrasporangium calvum type strain (7 KIP).</title>
        <authorList>
            <person name="Del Rio T.G."/>
            <person name="Chertkov O."/>
            <person name="Yasawong M."/>
            <person name="Lucas S."/>
            <person name="Deshpande S."/>
            <person name="Cheng J.F."/>
            <person name="Detter C."/>
            <person name="Tapia R."/>
            <person name="Han C."/>
            <person name="Goodwin L."/>
            <person name="Pitluck S."/>
            <person name="Liolios K."/>
            <person name="Ivanova N."/>
            <person name="Mavromatis K."/>
            <person name="Pati A."/>
            <person name="Chen A."/>
            <person name="Palaniappan K."/>
            <person name="Land M."/>
            <person name="Hauser L."/>
            <person name="Chang Y.J."/>
            <person name="Jeffries C.D."/>
            <person name="Rohde M."/>
            <person name="Pukall R."/>
            <person name="Sikorski J."/>
            <person name="Goker M."/>
            <person name="Woyke T."/>
            <person name="Bristow J."/>
            <person name="Eisen J.A."/>
            <person name="Markowitz V."/>
            <person name="Hugenholtz P."/>
            <person name="Kyrpides N.C."/>
            <person name="Klenk H.P."/>
            <person name="Lapidus A."/>
        </authorList>
    </citation>
    <scope>NUCLEOTIDE SEQUENCE [LARGE SCALE GENOMIC DNA]</scope>
    <source>
        <strain evidence="5">ATCC 23552 / DSM 43043 / JCM 3097 / NBRC 12989 / 7 KIP</strain>
    </source>
</reference>
<dbReference type="InterPro" id="IPR047650">
    <property type="entry name" value="Transpos_IS110"/>
</dbReference>
<dbReference type="GO" id="GO:0004803">
    <property type="term" value="F:transposase activity"/>
    <property type="evidence" value="ECO:0007669"/>
    <property type="project" value="InterPro"/>
</dbReference>
<dbReference type="Proteomes" id="UP000008914">
    <property type="component" value="Chromosome"/>
</dbReference>
<dbReference type="Pfam" id="PF01548">
    <property type="entry name" value="DEDD_Tnp_IS110"/>
    <property type="match status" value="1"/>
</dbReference>
<feature type="compositionally biased region" description="Low complexity" evidence="1">
    <location>
        <begin position="358"/>
        <end position="368"/>
    </location>
</feature>